<dbReference type="InterPro" id="IPR032710">
    <property type="entry name" value="NTF2-like_dom_sf"/>
</dbReference>
<dbReference type="PANTHER" id="PTHR38436:SF1">
    <property type="entry name" value="ESTER CYCLASE"/>
    <property type="match status" value="1"/>
</dbReference>
<dbReference type="GO" id="GO:0030638">
    <property type="term" value="P:polyketide metabolic process"/>
    <property type="evidence" value="ECO:0007669"/>
    <property type="project" value="InterPro"/>
</dbReference>
<accession>A0A2T6ALH0</accession>
<evidence type="ECO:0000313" key="2">
    <source>
        <dbReference type="Proteomes" id="UP000244174"/>
    </source>
</evidence>
<name>A0A2T6ALH0_9FLAO</name>
<dbReference type="RefSeq" id="WP_170106622.1">
    <property type="nucleotide sequence ID" value="NZ_QBKQ01000001.1"/>
</dbReference>
<dbReference type="PROSITE" id="PS51257">
    <property type="entry name" value="PROKAR_LIPOPROTEIN"/>
    <property type="match status" value="1"/>
</dbReference>
<proteinExistence type="predicted"/>
<dbReference type="InterPro" id="IPR009959">
    <property type="entry name" value="Cyclase_SnoaL-like"/>
</dbReference>
<dbReference type="Proteomes" id="UP000244174">
    <property type="component" value="Unassembled WGS sequence"/>
</dbReference>
<comment type="caution">
    <text evidence="1">The sequence shown here is derived from an EMBL/GenBank/DDBJ whole genome shotgun (WGS) entry which is preliminary data.</text>
</comment>
<dbReference type="EMBL" id="QBKQ01000001">
    <property type="protein sequence ID" value="PTX44659.1"/>
    <property type="molecule type" value="Genomic_DNA"/>
</dbReference>
<gene>
    <name evidence="1" type="ORF">C8P64_0641</name>
</gene>
<dbReference type="Pfam" id="PF07366">
    <property type="entry name" value="SnoaL"/>
    <property type="match status" value="1"/>
</dbReference>
<keyword evidence="2" id="KW-1185">Reference proteome</keyword>
<reference evidence="1 2" key="1">
    <citation type="submission" date="2018-04" db="EMBL/GenBank/DDBJ databases">
        <title>Genomic Encyclopedia of Archaeal and Bacterial Type Strains, Phase II (KMG-II): from individual species to whole genera.</title>
        <authorList>
            <person name="Goeker M."/>
        </authorList>
    </citation>
    <scope>NUCLEOTIDE SEQUENCE [LARGE SCALE GENOMIC DNA]</scope>
    <source>
        <strain evidence="1 2">DSM 23082</strain>
    </source>
</reference>
<protein>
    <submittedName>
        <fullName evidence="1">SnoaL-like polyketide cyclase</fullName>
    </submittedName>
</protein>
<dbReference type="Gene3D" id="3.10.450.50">
    <property type="match status" value="1"/>
</dbReference>
<evidence type="ECO:0000313" key="1">
    <source>
        <dbReference type="EMBL" id="PTX44659.1"/>
    </source>
</evidence>
<sequence length="184" mass="20909">MRILKLILVLSLFIFSSCNDGKKDAEDTKMNEQAKAAEKAENMRQSMLNTNKDLFKAWNDKDKKLMSSHLVEDFERYANGKKEFTGRDQYLAMMDSLNTAFPGFEIIDKGNTRAFGNKTYGAFVFSGTNEGNFMGNPPTGKKADVEGYAIWTFNDEGKAVSEEVYFDRLDWITQLGYETSPPKK</sequence>
<organism evidence="1 2">
    <name type="scientific">Christiangramia gaetbulicola</name>
    <dbReference type="NCBI Taxonomy" id="703340"/>
    <lineage>
        <taxon>Bacteria</taxon>
        <taxon>Pseudomonadati</taxon>
        <taxon>Bacteroidota</taxon>
        <taxon>Flavobacteriia</taxon>
        <taxon>Flavobacteriales</taxon>
        <taxon>Flavobacteriaceae</taxon>
        <taxon>Christiangramia</taxon>
    </lineage>
</organism>
<dbReference type="SUPFAM" id="SSF54427">
    <property type="entry name" value="NTF2-like"/>
    <property type="match status" value="1"/>
</dbReference>
<dbReference type="AlphaFoldDB" id="A0A2T6ALH0"/>
<dbReference type="PANTHER" id="PTHR38436">
    <property type="entry name" value="POLYKETIDE CYCLASE SNOAL-LIKE DOMAIN"/>
    <property type="match status" value="1"/>
</dbReference>